<dbReference type="Proteomes" id="UP000243535">
    <property type="component" value="Unassembled WGS sequence"/>
</dbReference>
<gene>
    <name evidence="5" type="ORF">Ga0061063_0195</name>
</gene>
<dbReference type="InterPro" id="IPR040782">
    <property type="entry name" value="KfrB"/>
</dbReference>
<feature type="coiled-coil region" evidence="1">
    <location>
        <begin position="226"/>
        <end position="253"/>
    </location>
</feature>
<keyword evidence="6" id="KW-1185">Reference proteome</keyword>
<dbReference type="STRING" id="375574.GCA_001418035_02765"/>
<evidence type="ECO:0000313" key="5">
    <source>
        <dbReference type="EMBL" id="CUA87605.1"/>
    </source>
</evidence>
<evidence type="ECO:0000256" key="1">
    <source>
        <dbReference type="SAM" id="Coils"/>
    </source>
</evidence>
<keyword evidence="1" id="KW-0175">Coiled coil</keyword>
<accession>A0A0K6H9P6</accession>
<feature type="domain" description="TraI-like middle" evidence="4">
    <location>
        <begin position="35"/>
        <end position="134"/>
    </location>
</feature>
<organism evidence="5 6">
    <name type="scientific">Gulbenkiania indica</name>
    <dbReference type="NCBI Taxonomy" id="375574"/>
    <lineage>
        <taxon>Bacteria</taxon>
        <taxon>Pseudomonadati</taxon>
        <taxon>Pseudomonadota</taxon>
        <taxon>Betaproteobacteria</taxon>
        <taxon>Neisseriales</taxon>
        <taxon>Chromobacteriaceae</taxon>
        <taxon>Gulbenkiania</taxon>
    </lineage>
</organism>
<dbReference type="InterPro" id="IPR054462">
    <property type="entry name" value="TraI_M"/>
</dbReference>
<name>A0A0K6H9P6_9NEIS</name>
<dbReference type="Pfam" id="PF22863">
    <property type="entry name" value="TraI_middle"/>
    <property type="match status" value="1"/>
</dbReference>
<feature type="non-terminal residue" evidence="5">
    <location>
        <position position="1"/>
    </location>
</feature>
<proteinExistence type="predicted"/>
<evidence type="ECO:0000259" key="4">
    <source>
        <dbReference type="Pfam" id="PF22863"/>
    </source>
</evidence>
<dbReference type="EMBL" id="CYHA01000018">
    <property type="protein sequence ID" value="CUA87605.1"/>
    <property type="molecule type" value="Genomic_DNA"/>
</dbReference>
<evidence type="ECO:0000259" key="3">
    <source>
        <dbReference type="Pfam" id="PF18821"/>
    </source>
</evidence>
<sequence>YRWDAATGKAVKTEPELLAKYRAEREQQRLELSTGKAAKMELYSDAESLQAYCKGLPARELKAALQRDGAGWDDVHAVLKKHGLELKAGDKGGYSVKVIDQDLAVKASDVFRSDFAGKANRERLAARLGPFRPASDQVQAITMEKAYKDTRQPLKRDPEKRALQREARAQARAQLKAEYAAYKREASKNRVPIQDEAKKRYQALASVSKARRDEIRRATMTPEARKAALSVEAMEAIKEREALRAELATARLAVKPQTYREWVVDRAAEGQDAAISQLRAFDYQDKRRKKERDQEEAEHAFANTIRLAQPGQLDPVARRIQGVTWQVNKRTGDVTYQIAGRDAFTDHGNRLVMATRSNAVEQDSLVVAMKLARHKYGTTLALTGTDAFKRQCVEAAAKARLDVTFSDPALNALRQQLEQPRIQSPVASQIGGLDALKQRYAAEGVQLYTTAEKAPVSLNVGGKVQPCYSGQIVEVSDRHVIQKIGANVAIAHERGRFDVQPVVGKSVKIVYADGKARNVETMAVNRDRHRGR</sequence>
<dbReference type="InterPro" id="IPR040677">
    <property type="entry name" value="LPD7"/>
</dbReference>
<evidence type="ECO:0000259" key="2">
    <source>
        <dbReference type="Pfam" id="PF18790"/>
    </source>
</evidence>
<dbReference type="Pfam" id="PF18821">
    <property type="entry name" value="LPD7"/>
    <property type="match status" value="1"/>
</dbReference>
<dbReference type="Pfam" id="PF18790">
    <property type="entry name" value="KfrB"/>
    <property type="match status" value="1"/>
</dbReference>
<feature type="domain" description="KfrB" evidence="2">
    <location>
        <begin position="468"/>
        <end position="518"/>
    </location>
</feature>
<evidence type="ECO:0000313" key="6">
    <source>
        <dbReference type="Proteomes" id="UP000243535"/>
    </source>
</evidence>
<dbReference type="RefSeq" id="WP_211256833.1">
    <property type="nucleotide sequence ID" value="NZ_CYHA01000018.1"/>
</dbReference>
<dbReference type="AlphaFoldDB" id="A0A0K6H9P6"/>
<protein>
    <submittedName>
        <fullName evidence="5">Uncharacterized protein</fullName>
    </submittedName>
</protein>
<reference evidence="6" key="1">
    <citation type="submission" date="2015-08" db="EMBL/GenBank/DDBJ databases">
        <authorList>
            <person name="Varghese N."/>
        </authorList>
    </citation>
    <scope>NUCLEOTIDE SEQUENCE [LARGE SCALE GENOMIC DNA]</scope>
    <source>
        <strain evidence="6">DSM 17901</strain>
    </source>
</reference>
<feature type="domain" description="Large polyvalent protein-associated" evidence="3">
    <location>
        <begin position="322"/>
        <end position="417"/>
    </location>
</feature>